<dbReference type="Proteomes" id="UP000655759">
    <property type="component" value="Unassembled WGS sequence"/>
</dbReference>
<protein>
    <submittedName>
        <fullName evidence="1">N-acetyl sugar amidotransferase</fullName>
        <ecNumber evidence="1">6.3.4.-</ecNumber>
    </submittedName>
</protein>
<dbReference type="NCBIfam" id="TIGR03573">
    <property type="entry name" value="WbuX"/>
    <property type="match status" value="1"/>
</dbReference>
<proteinExistence type="predicted"/>
<dbReference type="Gene3D" id="3.40.50.620">
    <property type="entry name" value="HUPs"/>
    <property type="match status" value="1"/>
</dbReference>
<gene>
    <name evidence="1" type="ORF">NUZ5A_20249</name>
</gene>
<dbReference type="SUPFAM" id="SSF52402">
    <property type="entry name" value="Adenine nucleotide alpha hydrolases-like"/>
    <property type="match status" value="1"/>
</dbReference>
<dbReference type="InterPro" id="IPR014729">
    <property type="entry name" value="Rossmann-like_a/b/a_fold"/>
</dbReference>
<organism evidence="1 2">
    <name type="scientific">Candidatus Nitrosotenuis uzonensis</name>
    <dbReference type="NCBI Taxonomy" id="1407055"/>
    <lineage>
        <taxon>Archaea</taxon>
        <taxon>Nitrososphaerota</taxon>
        <taxon>Candidatus Nitrosotenuis</taxon>
    </lineage>
</organism>
<evidence type="ECO:0000313" key="2">
    <source>
        <dbReference type="Proteomes" id="UP000655759"/>
    </source>
</evidence>
<dbReference type="RefSeq" id="WP_205097939.1">
    <property type="nucleotide sequence ID" value="NZ_CAJNAQ010000002.1"/>
</dbReference>
<comment type="caution">
    <text evidence="1">The sequence shown here is derived from an EMBL/GenBank/DDBJ whole genome shotgun (WGS) entry which is preliminary data.</text>
</comment>
<keyword evidence="1" id="KW-0436">Ligase</keyword>
<evidence type="ECO:0000313" key="1">
    <source>
        <dbReference type="EMBL" id="CAE6487022.1"/>
    </source>
</evidence>
<reference evidence="1" key="1">
    <citation type="submission" date="2021-02" db="EMBL/GenBank/DDBJ databases">
        <authorList>
            <person name="Han P."/>
        </authorList>
    </citation>
    <scope>NUCLEOTIDE SEQUENCE</scope>
    <source>
        <strain evidence="1">Candidatus Nitrosotenuis uzonensis 5A</strain>
    </source>
</reference>
<dbReference type="InterPro" id="IPR020022">
    <property type="entry name" value="N-acetyl_sugar_amidoTrfase"/>
</dbReference>
<dbReference type="EC" id="6.3.4.-" evidence="1"/>
<sequence length="377" mass="43779">MKICKRCIQPDTRPGIYFNEDGVCGACLWEEEKKNIDWDQRKKELDDISNWAKKQTTSNYDCVIGISGGKDSTFQALYARDNLGLRCLLVNGEPDGRTEIGNRNIENLKQLGFDVISLRPNPKVLQKLVKRDFYKYLNPQKITEYSLYSSAYIIADQFNIPLIIQGENAGLTLGVSKTGLGKGPDALKINESNTLGTGWKEYLEVDGVEERDLYFFHYDRASLEQKGTKAIWLQYYLKEWSFFHNAEFSMKHGFSGYPEDFDPIDIGTFVRFAQIDSDLVPVNQMLKYIKFGFGHAMDHACYAIREGRIDRDKAIELVKKYDGKCHDRYIEKLCVYMGITKDEFWRVANSFRGPMWQRIHGDWHNSYWDDFTKQLKL</sequence>
<keyword evidence="1" id="KW-0808">Transferase</keyword>
<dbReference type="GO" id="GO:0016874">
    <property type="term" value="F:ligase activity"/>
    <property type="evidence" value="ECO:0007669"/>
    <property type="project" value="UniProtKB-KW"/>
</dbReference>
<dbReference type="GO" id="GO:0016740">
    <property type="term" value="F:transferase activity"/>
    <property type="evidence" value="ECO:0007669"/>
    <property type="project" value="UniProtKB-KW"/>
</dbReference>
<name>A0A812EWL7_9ARCH</name>
<dbReference type="AlphaFoldDB" id="A0A812EWL7"/>
<dbReference type="EMBL" id="CAJNAQ010000002">
    <property type="protein sequence ID" value="CAE6487022.1"/>
    <property type="molecule type" value="Genomic_DNA"/>
</dbReference>
<accession>A0A812EWL7</accession>